<sequence>MKILVFTGGLGNQIFEYAFYLYLKKRFPDEHFYGLYGKKLKEHYGLEIDKWFQVELPRQTWWVLPVTGLFYIYKQFFPTSQWLDLNQLDWIHEKAKVFFPFKFNKRFIPDVEWLKWKVEEEALSDKNKMALKDIRQANSCFIHVRRGDYLSPTFKSLFEGCCTSEYYNSAIKTIKLKIPKVKFVCFSDDIQWMRQNLDLGKDTLFVNWNTGANSPLDMYLMSKCKCGIIANSTFSYWGARLGRTKECIIYPKKWWNSDKGNPDIFLEHWIGL</sequence>
<dbReference type="PANTHER" id="PTHR11927:SF9">
    <property type="entry name" value="L-FUCOSYLTRANSFERASE"/>
    <property type="match status" value="1"/>
</dbReference>
<evidence type="ECO:0000313" key="3">
    <source>
        <dbReference type="EMBL" id="MBM6673389.1"/>
    </source>
</evidence>
<comment type="caution">
    <text evidence="3">The sequence shown here is derived from an EMBL/GenBank/DDBJ whole genome shotgun (WGS) entry which is preliminary data.</text>
</comment>
<gene>
    <name evidence="3" type="ORF">H6A34_05820</name>
</gene>
<dbReference type="EMBL" id="JACJJG010000020">
    <property type="protein sequence ID" value="MBM6673389.1"/>
    <property type="molecule type" value="Genomic_DNA"/>
</dbReference>
<dbReference type="RefSeq" id="WP_205104084.1">
    <property type="nucleotide sequence ID" value="NZ_JACJJG010000020.1"/>
</dbReference>
<protein>
    <submittedName>
        <fullName evidence="3">Alpha-1,2-fucosyltransferase</fullName>
    </submittedName>
</protein>
<dbReference type="Proteomes" id="UP000706891">
    <property type="component" value="Unassembled WGS sequence"/>
</dbReference>
<dbReference type="Pfam" id="PF01531">
    <property type="entry name" value="Glyco_transf_11"/>
    <property type="match status" value="1"/>
</dbReference>
<dbReference type="GO" id="GO:0016020">
    <property type="term" value="C:membrane"/>
    <property type="evidence" value="ECO:0007669"/>
    <property type="project" value="InterPro"/>
</dbReference>
<organism evidence="3 4">
    <name type="scientific">Marseilla massiliensis</name>
    <dbReference type="NCBI Taxonomy" id="1841864"/>
    <lineage>
        <taxon>Bacteria</taxon>
        <taxon>Pseudomonadati</taxon>
        <taxon>Bacteroidota</taxon>
        <taxon>Bacteroidia</taxon>
        <taxon>Bacteroidales</taxon>
        <taxon>Prevotellaceae</taxon>
        <taxon>Marseilla</taxon>
    </lineage>
</organism>
<dbReference type="GO" id="GO:0008107">
    <property type="term" value="F:galactoside 2-alpha-L-fucosyltransferase activity"/>
    <property type="evidence" value="ECO:0007669"/>
    <property type="project" value="InterPro"/>
</dbReference>
<reference evidence="3" key="2">
    <citation type="journal article" date="2021" name="Sci. Rep.">
        <title>The distribution of antibiotic resistance genes in chicken gut microbiota commensals.</title>
        <authorList>
            <person name="Juricova H."/>
            <person name="Matiasovicova J."/>
            <person name="Kubasova T."/>
            <person name="Cejkova D."/>
            <person name="Rychlik I."/>
        </authorList>
    </citation>
    <scope>NUCLEOTIDE SEQUENCE</scope>
    <source>
        <strain evidence="3">An824</strain>
    </source>
</reference>
<proteinExistence type="predicted"/>
<accession>A0A939B5H6</accession>
<keyword evidence="2" id="KW-0808">Transferase</keyword>
<dbReference type="CDD" id="cd11301">
    <property type="entry name" value="Fut1_Fut2_like"/>
    <property type="match status" value="1"/>
</dbReference>
<name>A0A939B5H6_9BACT</name>
<keyword evidence="4" id="KW-1185">Reference proteome</keyword>
<evidence type="ECO:0000313" key="4">
    <source>
        <dbReference type="Proteomes" id="UP000706891"/>
    </source>
</evidence>
<evidence type="ECO:0000256" key="1">
    <source>
        <dbReference type="ARBA" id="ARBA00022676"/>
    </source>
</evidence>
<keyword evidence="1" id="KW-0328">Glycosyltransferase</keyword>
<dbReference type="GO" id="GO:0005975">
    <property type="term" value="P:carbohydrate metabolic process"/>
    <property type="evidence" value="ECO:0007669"/>
    <property type="project" value="InterPro"/>
</dbReference>
<dbReference type="InterPro" id="IPR002516">
    <property type="entry name" value="Glyco_trans_11"/>
</dbReference>
<evidence type="ECO:0000256" key="2">
    <source>
        <dbReference type="ARBA" id="ARBA00022679"/>
    </source>
</evidence>
<dbReference type="PANTHER" id="PTHR11927">
    <property type="entry name" value="GALACTOSIDE 2-L-FUCOSYLTRANSFERASE"/>
    <property type="match status" value="1"/>
</dbReference>
<reference evidence="3" key="1">
    <citation type="submission" date="2020-08" db="EMBL/GenBank/DDBJ databases">
        <authorList>
            <person name="Cejkova D."/>
            <person name="Kubasova T."/>
            <person name="Jahodarova E."/>
            <person name="Rychlik I."/>
        </authorList>
    </citation>
    <scope>NUCLEOTIDE SEQUENCE</scope>
    <source>
        <strain evidence="3">An824</strain>
    </source>
</reference>
<dbReference type="AlphaFoldDB" id="A0A939B5H6"/>